<evidence type="ECO:0000256" key="4">
    <source>
        <dbReference type="SAM" id="MobiDB-lite"/>
    </source>
</evidence>
<reference evidence="5" key="1">
    <citation type="submission" date="2020-12" db="EMBL/GenBank/DDBJ databases">
        <authorList>
            <person name="Iha C."/>
        </authorList>
    </citation>
    <scope>NUCLEOTIDE SEQUENCE</scope>
</reference>
<feature type="compositionally biased region" description="Basic residues" evidence="4">
    <location>
        <begin position="16"/>
        <end position="26"/>
    </location>
</feature>
<evidence type="ECO:0000313" key="5">
    <source>
        <dbReference type="EMBL" id="CAD7701665.1"/>
    </source>
</evidence>
<feature type="repeat" description="ANK" evidence="3">
    <location>
        <begin position="647"/>
        <end position="679"/>
    </location>
</feature>
<feature type="compositionally biased region" description="Basic and acidic residues" evidence="4">
    <location>
        <begin position="112"/>
        <end position="128"/>
    </location>
</feature>
<keyword evidence="6" id="KW-1185">Reference proteome</keyword>
<feature type="repeat" description="ANK" evidence="3">
    <location>
        <begin position="275"/>
        <end position="307"/>
    </location>
</feature>
<feature type="repeat" description="ANK" evidence="3">
    <location>
        <begin position="341"/>
        <end position="373"/>
    </location>
</feature>
<feature type="repeat" description="ANK" evidence="3">
    <location>
        <begin position="442"/>
        <end position="474"/>
    </location>
</feature>
<dbReference type="AlphaFoldDB" id="A0A8S1J2S5"/>
<dbReference type="PANTHER" id="PTHR24198">
    <property type="entry name" value="ANKYRIN REPEAT AND PROTEIN KINASE DOMAIN-CONTAINING PROTEIN"/>
    <property type="match status" value="1"/>
</dbReference>
<dbReference type="PRINTS" id="PR01415">
    <property type="entry name" value="ANKYRIN"/>
</dbReference>
<evidence type="ECO:0000256" key="1">
    <source>
        <dbReference type="ARBA" id="ARBA00022737"/>
    </source>
</evidence>
<feature type="repeat" description="ANK" evidence="3">
    <location>
        <begin position="614"/>
        <end position="646"/>
    </location>
</feature>
<dbReference type="OrthoDB" id="539213at2759"/>
<dbReference type="PANTHER" id="PTHR24198:SF165">
    <property type="entry name" value="ANKYRIN REPEAT-CONTAINING PROTEIN-RELATED"/>
    <property type="match status" value="1"/>
</dbReference>
<keyword evidence="2 3" id="KW-0040">ANK repeat</keyword>
<feature type="repeat" description="ANK" evidence="3">
    <location>
        <begin position="581"/>
        <end position="613"/>
    </location>
</feature>
<evidence type="ECO:0000256" key="2">
    <source>
        <dbReference type="ARBA" id="ARBA00023043"/>
    </source>
</evidence>
<feature type="repeat" description="ANK" evidence="3">
    <location>
        <begin position="475"/>
        <end position="507"/>
    </location>
</feature>
<evidence type="ECO:0000313" key="6">
    <source>
        <dbReference type="Proteomes" id="UP000708148"/>
    </source>
</evidence>
<protein>
    <submittedName>
        <fullName evidence="5">Uncharacterized protein</fullName>
    </submittedName>
</protein>
<feature type="repeat" description="ANK" evidence="3">
    <location>
        <begin position="408"/>
        <end position="440"/>
    </location>
</feature>
<feature type="repeat" description="ANK" evidence="3">
    <location>
        <begin position="375"/>
        <end position="407"/>
    </location>
</feature>
<feature type="repeat" description="ANK" evidence="3">
    <location>
        <begin position="308"/>
        <end position="340"/>
    </location>
</feature>
<dbReference type="Gene3D" id="1.25.40.20">
    <property type="entry name" value="Ankyrin repeat-containing domain"/>
    <property type="match status" value="5"/>
</dbReference>
<organism evidence="5 6">
    <name type="scientific">Ostreobium quekettii</name>
    <dbReference type="NCBI Taxonomy" id="121088"/>
    <lineage>
        <taxon>Eukaryota</taxon>
        <taxon>Viridiplantae</taxon>
        <taxon>Chlorophyta</taxon>
        <taxon>core chlorophytes</taxon>
        <taxon>Ulvophyceae</taxon>
        <taxon>TCBD clade</taxon>
        <taxon>Bryopsidales</taxon>
        <taxon>Ostreobineae</taxon>
        <taxon>Ostreobiaceae</taxon>
        <taxon>Ostreobium</taxon>
    </lineage>
</organism>
<dbReference type="SMART" id="SM00248">
    <property type="entry name" value="ANK"/>
    <property type="match status" value="14"/>
</dbReference>
<gene>
    <name evidence="5" type="ORF">OSTQU699_LOCUS7022</name>
</gene>
<dbReference type="EMBL" id="CAJHUC010001600">
    <property type="protein sequence ID" value="CAD7701665.1"/>
    <property type="molecule type" value="Genomic_DNA"/>
</dbReference>
<evidence type="ECO:0000256" key="3">
    <source>
        <dbReference type="PROSITE-ProRule" id="PRU00023"/>
    </source>
</evidence>
<feature type="compositionally biased region" description="Acidic residues" evidence="4">
    <location>
        <begin position="131"/>
        <end position="140"/>
    </location>
</feature>
<dbReference type="Proteomes" id="UP000708148">
    <property type="component" value="Unassembled WGS sequence"/>
</dbReference>
<proteinExistence type="predicted"/>
<sequence>MEGQDPSKKGSFAGRFFKKLTRKNGRGRPGSPTGGSDAPGMGSEAGTSECSFLENEDSPFAKGLVGPGIPVRPANRRADEDLPRGPSVAIDDNPELQEGSMNLGAVPSGDVQLREDMRRYTSERKSGSNEENSEECEEIDLQPSVNEDNAIGELVAAYSGQMGDLFKQIQGKQKCPVGPDDGSGLSELNQINRDATLSMGLDPADADGVTPLFAAVVNSHLEVAQVLTDLGAEVNRGNKQNGHRPLHLACNLGNLEMARLLVLKSGADISATDKKSWTPLMFAVQGENVEVVKFLLECGADVNARGKGNVTALMIGVRSNSKEMVETLAEAGAEIDAHDEDGWSALHFAAKEDVPVAVLALIQAGADVDARDQQRQLTPLHVASDRGIYSTMKILLEHGAAVNAVSEAGATPMIEVLGGCKTELVRLLLDHGANIDVKNDRNGVTSLMAAAMKQNHDVMEWCIAAGCNIEAADKDEQRAMHHAARHGAIECVDVLLRAGADINALAKGEGVLIFAVRGGHYDVARMLMERGAELNSSPKDDPRITLVHALAIGTSPSAEVDVELLKEVLVKGADINAADEHGNTALHLAAIVGKEASVLELVRSGAKLDERNQDGRTPLNCVCIEGHLSIIKILVDARANVGCKAHNGSTPLYICAEKGHLDAARYLLDNGAAVDDTDMVRDFRCCAITRLSELSILFLAL</sequence>
<dbReference type="Pfam" id="PF00023">
    <property type="entry name" value="Ank"/>
    <property type="match status" value="3"/>
</dbReference>
<comment type="caution">
    <text evidence="5">The sequence shown here is derived from an EMBL/GenBank/DDBJ whole genome shotgun (WGS) entry which is preliminary data.</text>
</comment>
<keyword evidence="1" id="KW-0677">Repeat</keyword>
<feature type="repeat" description="ANK" evidence="3">
    <location>
        <begin position="507"/>
        <end position="539"/>
    </location>
</feature>
<feature type="region of interest" description="Disordered" evidence="4">
    <location>
        <begin position="1"/>
        <end position="143"/>
    </location>
</feature>
<dbReference type="InterPro" id="IPR002110">
    <property type="entry name" value="Ankyrin_rpt"/>
</dbReference>
<feature type="repeat" description="ANK" evidence="3">
    <location>
        <begin position="241"/>
        <end position="274"/>
    </location>
</feature>
<dbReference type="PROSITE" id="PS50088">
    <property type="entry name" value="ANK_REPEAT"/>
    <property type="match status" value="13"/>
</dbReference>
<dbReference type="InterPro" id="IPR036770">
    <property type="entry name" value="Ankyrin_rpt-contain_sf"/>
</dbReference>
<dbReference type="Pfam" id="PF12796">
    <property type="entry name" value="Ank_2"/>
    <property type="match status" value="3"/>
</dbReference>
<dbReference type="SUPFAM" id="SSF48403">
    <property type="entry name" value="Ankyrin repeat"/>
    <property type="match status" value="2"/>
</dbReference>
<accession>A0A8S1J2S5</accession>
<name>A0A8S1J2S5_9CHLO</name>
<feature type="repeat" description="ANK" evidence="3">
    <location>
        <begin position="207"/>
        <end position="239"/>
    </location>
</feature>
<dbReference type="PROSITE" id="PS50297">
    <property type="entry name" value="ANK_REP_REGION"/>
    <property type="match status" value="11"/>
</dbReference>